<dbReference type="Pfam" id="PF00682">
    <property type="entry name" value="HMGL-like"/>
    <property type="match status" value="1"/>
</dbReference>
<accession>A0ABV1BZ58</accession>
<comment type="caution">
    <text evidence="3">The sequence shown here is derived from an EMBL/GenBank/DDBJ whole genome shotgun (WGS) entry which is preliminary data.</text>
</comment>
<name>A0ABV1BZ58_9FIRM</name>
<dbReference type="Gene3D" id="3.20.20.70">
    <property type="entry name" value="Aldolase class I"/>
    <property type="match status" value="1"/>
</dbReference>
<dbReference type="PANTHER" id="PTHR10277">
    <property type="entry name" value="HOMOCITRATE SYNTHASE-RELATED"/>
    <property type="match status" value="1"/>
</dbReference>
<evidence type="ECO:0000259" key="2">
    <source>
        <dbReference type="Pfam" id="PF00682"/>
    </source>
</evidence>
<dbReference type="InterPro" id="IPR000891">
    <property type="entry name" value="PYR_CT"/>
</dbReference>
<evidence type="ECO:0000256" key="1">
    <source>
        <dbReference type="ARBA" id="ARBA00023211"/>
    </source>
</evidence>
<feature type="domain" description="Pyruvate carboxyltransferase" evidence="2">
    <location>
        <begin position="4"/>
        <end position="265"/>
    </location>
</feature>
<organism evidence="3 4">
    <name type="scientific">[Lactobacillus] rogosae</name>
    <dbReference type="NCBI Taxonomy" id="706562"/>
    <lineage>
        <taxon>Bacteria</taxon>
        <taxon>Bacillati</taxon>
        <taxon>Bacillota</taxon>
        <taxon>Clostridia</taxon>
        <taxon>Lachnospirales</taxon>
        <taxon>Lachnospiraceae</taxon>
        <taxon>Lachnospira</taxon>
    </lineage>
</organism>
<evidence type="ECO:0000313" key="3">
    <source>
        <dbReference type="EMBL" id="MEQ2380243.1"/>
    </source>
</evidence>
<keyword evidence="1" id="KW-0464">Manganese</keyword>
<proteinExistence type="predicted"/>
<dbReference type="Proteomes" id="UP001442364">
    <property type="component" value="Unassembled WGS sequence"/>
</dbReference>
<protein>
    <submittedName>
        <fullName evidence="3">Aldolase catalytic domain-containing protein</fullName>
    </submittedName>
</protein>
<evidence type="ECO:0000313" key="4">
    <source>
        <dbReference type="Proteomes" id="UP001442364"/>
    </source>
</evidence>
<dbReference type="PANTHER" id="PTHR10277:SF9">
    <property type="entry name" value="2-ISOPROPYLMALATE SYNTHASE 1, CHLOROPLASTIC-RELATED"/>
    <property type="match status" value="1"/>
</dbReference>
<dbReference type="SUPFAM" id="SSF51569">
    <property type="entry name" value="Aldolase"/>
    <property type="match status" value="1"/>
</dbReference>
<dbReference type="RefSeq" id="WP_349153768.1">
    <property type="nucleotide sequence ID" value="NZ_DAWDIQ010000003.1"/>
</dbReference>
<keyword evidence="4" id="KW-1185">Reference proteome</keyword>
<dbReference type="EMBL" id="JBBMER010000007">
    <property type="protein sequence ID" value="MEQ2380243.1"/>
    <property type="molecule type" value="Genomic_DNA"/>
</dbReference>
<reference evidence="3 4" key="1">
    <citation type="submission" date="2024-03" db="EMBL/GenBank/DDBJ databases">
        <title>Human intestinal bacterial collection.</title>
        <authorList>
            <person name="Pauvert C."/>
            <person name="Hitch T.C.A."/>
            <person name="Clavel T."/>
        </authorList>
    </citation>
    <scope>NUCLEOTIDE SEQUENCE [LARGE SCALE GENOMIC DNA]</scope>
    <source>
        <strain evidence="3 4">CLA-AA-H255</strain>
    </source>
</reference>
<gene>
    <name evidence="3" type="ORF">WMO14_10160</name>
</gene>
<dbReference type="InterPro" id="IPR050073">
    <property type="entry name" value="2-IPM_HCS-like"/>
</dbReference>
<dbReference type="InterPro" id="IPR013785">
    <property type="entry name" value="Aldolase_TIM"/>
</dbReference>
<dbReference type="CDD" id="cd07944">
    <property type="entry name" value="DRE_TIM_HOA_like"/>
    <property type="match status" value="1"/>
</dbReference>
<sequence length="535" mass="61779">MSNIMILDCTLRDGGRIIDCKYKDSDISNVCRDLTYSGIDIIEMGFLRDDKIVNYNGNSTFFTDVNQINKYIPDNNKTLYVAFIDYDMYDFSKLRICEGNKVKGIRVGFTKKQFKSDKEGIVKALKSVKEKGYKLFIQGVNSLGYTDKELLDVIEMVNDVMPYSFGIVDTYGGMYLDDITHIYGMVEHNLNSNICIDIHSHNNFQSSFAFAQEIIRICDSKRNIILDSTLNGMGKCAGNLNTELIVDYLNRKKASNYDLDRILDTIDSYLSPIKEKYNWGYSIPAFMAGIYKSHPNNIIYLTQKYRLNSKDIKYIISAIDDEKRQRYDYDNIQRIYNDYFSTVINDDISILNLRNKLVDKKILVLAPGKSIIDYEKDIKKLLTEDVIVVSVNFIPDNISCDYHFYANAIHWDKISNNIEHKKCILSSNIKGNIENVIRVNYASLICEDSKLSDNSTMMLLNLLEKCGVKKIMIAGFDGLKPNEDNYVNSDFINSEHGMQFEESNRIIRKMFENYLERTSKNLEVVLVTPSIYYEF</sequence>